<evidence type="ECO:0000259" key="12">
    <source>
        <dbReference type="Pfam" id="PF10433"/>
    </source>
</evidence>
<feature type="domain" description="RSE1/DDB1/CPSF1 C-terminal" evidence="11">
    <location>
        <begin position="858"/>
        <end position="1178"/>
    </location>
</feature>
<proteinExistence type="inferred from homology"/>
<dbReference type="InterPro" id="IPR036322">
    <property type="entry name" value="WD40_repeat_dom_sf"/>
</dbReference>
<keyword evidence="5" id="KW-0508">mRNA splicing</keyword>
<dbReference type="OrthoDB" id="436637at2759"/>
<comment type="similarity">
    <text evidence="7">Belongs to the RSE1 family.</text>
</comment>
<dbReference type="AlphaFoldDB" id="A0A4Y7QGV0"/>
<evidence type="ECO:0000256" key="5">
    <source>
        <dbReference type="ARBA" id="ARBA00023187"/>
    </source>
</evidence>
<evidence type="ECO:0000256" key="4">
    <source>
        <dbReference type="ARBA" id="ARBA00022728"/>
    </source>
</evidence>
<dbReference type="Pfam" id="PF23726">
    <property type="entry name" value="Beta-prop_RSE1_2nd"/>
    <property type="match status" value="1"/>
</dbReference>
<dbReference type="Pfam" id="PF03178">
    <property type="entry name" value="CPSF_A"/>
    <property type="match status" value="1"/>
</dbReference>
<evidence type="ECO:0000256" key="3">
    <source>
        <dbReference type="ARBA" id="ARBA00022664"/>
    </source>
</evidence>
<dbReference type="EMBL" id="ML170162">
    <property type="protein sequence ID" value="TDL26069.1"/>
    <property type="molecule type" value="Genomic_DNA"/>
</dbReference>
<gene>
    <name evidence="14" type="ORF">BD410DRAFT_716585</name>
</gene>
<evidence type="ECO:0000259" key="11">
    <source>
        <dbReference type="Pfam" id="PF03178"/>
    </source>
</evidence>
<evidence type="ECO:0000313" key="15">
    <source>
        <dbReference type="Proteomes" id="UP000294933"/>
    </source>
</evidence>
<protein>
    <recommendedName>
        <fullName evidence="8">Pre-mRNA-splicing factor RSE1</fullName>
    </recommendedName>
    <alternativeName>
        <fullName evidence="10">Pre-mRNA-splicing factor rse1</fullName>
    </alternativeName>
</protein>
<dbReference type="InterPro" id="IPR018846">
    <property type="entry name" value="Beta-prop_RSE1/DDB1/CPSF1_1st"/>
</dbReference>
<accession>A0A4Y7QGV0</accession>
<comment type="subcellular location">
    <subcellularLocation>
        <location evidence="1">Nucleus</location>
    </subcellularLocation>
</comment>
<evidence type="ECO:0000256" key="9">
    <source>
        <dbReference type="ARBA" id="ARBA00055157"/>
    </source>
</evidence>
<dbReference type="SUPFAM" id="SSF50978">
    <property type="entry name" value="WD40 repeat-like"/>
    <property type="match status" value="1"/>
</dbReference>
<evidence type="ECO:0000256" key="2">
    <source>
        <dbReference type="ARBA" id="ARBA00011524"/>
    </source>
</evidence>
<feature type="domain" description="RSE1/DDB1/CPSF1 first beta-propeller" evidence="12">
    <location>
        <begin position="16"/>
        <end position="378"/>
    </location>
</feature>
<evidence type="ECO:0000256" key="8">
    <source>
        <dbReference type="ARBA" id="ARBA00040134"/>
    </source>
</evidence>
<dbReference type="Proteomes" id="UP000294933">
    <property type="component" value="Unassembled WGS sequence"/>
</dbReference>
<name>A0A4Y7QGV0_9AGAM</name>
<feature type="domain" description="RSE1/DDB1/CPSF1 second beta-propeller" evidence="13">
    <location>
        <begin position="460"/>
        <end position="776"/>
    </location>
</feature>
<dbReference type="FunFam" id="2.130.10.10:FF:000068">
    <property type="entry name" value="Pre-mRNA-splicing factor rse1, variant"/>
    <property type="match status" value="1"/>
</dbReference>
<dbReference type="GO" id="GO:0005681">
    <property type="term" value="C:spliceosomal complex"/>
    <property type="evidence" value="ECO:0007669"/>
    <property type="project" value="UniProtKB-KW"/>
</dbReference>
<dbReference type="InterPro" id="IPR004871">
    <property type="entry name" value="RSE1/DDB1/CPSF1_C"/>
</dbReference>
<dbReference type="STRING" id="50990.A0A4Y7QGV0"/>
<keyword evidence="6" id="KW-0539">Nucleus</keyword>
<dbReference type="VEuPathDB" id="FungiDB:BD410DRAFT_716585"/>
<dbReference type="GO" id="GO:0008380">
    <property type="term" value="P:RNA splicing"/>
    <property type="evidence" value="ECO:0007669"/>
    <property type="project" value="UniProtKB-KW"/>
</dbReference>
<keyword evidence="4" id="KW-0747">Spliceosome</keyword>
<organism evidence="14 15">
    <name type="scientific">Rickenella mellea</name>
    <dbReference type="NCBI Taxonomy" id="50990"/>
    <lineage>
        <taxon>Eukaryota</taxon>
        <taxon>Fungi</taxon>
        <taxon>Dikarya</taxon>
        <taxon>Basidiomycota</taxon>
        <taxon>Agaricomycotina</taxon>
        <taxon>Agaricomycetes</taxon>
        <taxon>Hymenochaetales</taxon>
        <taxon>Rickenellaceae</taxon>
        <taxon>Rickenella</taxon>
    </lineage>
</organism>
<dbReference type="GO" id="GO:0003676">
    <property type="term" value="F:nucleic acid binding"/>
    <property type="evidence" value="ECO:0007669"/>
    <property type="project" value="InterPro"/>
</dbReference>
<dbReference type="FunFam" id="2.130.10.10:FF:001143">
    <property type="entry name" value="Pre-mRNA-splicing factor rse-1, putative"/>
    <property type="match status" value="1"/>
</dbReference>
<evidence type="ECO:0000313" key="14">
    <source>
        <dbReference type="EMBL" id="TDL26069.1"/>
    </source>
</evidence>
<keyword evidence="15" id="KW-1185">Reference proteome</keyword>
<evidence type="ECO:0000256" key="7">
    <source>
        <dbReference type="ARBA" id="ARBA00038266"/>
    </source>
</evidence>
<dbReference type="Pfam" id="PF10433">
    <property type="entry name" value="Beta-prop_RSE1_1st"/>
    <property type="match status" value="1"/>
</dbReference>
<comment type="subunit">
    <text evidence="2">Associated with the spliceosome.</text>
</comment>
<evidence type="ECO:0000256" key="10">
    <source>
        <dbReference type="ARBA" id="ARBA00068521"/>
    </source>
</evidence>
<reference evidence="14 15" key="1">
    <citation type="submission" date="2018-06" db="EMBL/GenBank/DDBJ databases">
        <title>A transcriptomic atlas of mushroom development highlights an independent origin of complex multicellularity.</title>
        <authorList>
            <consortium name="DOE Joint Genome Institute"/>
            <person name="Krizsan K."/>
            <person name="Almasi E."/>
            <person name="Merenyi Z."/>
            <person name="Sahu N."/>
            <person name="Viragh M."/>
            <person name="Koszo T."/>
            <person name="Mondo S."/>
            <person name="Kiss B."/>
            <person name="Balint B."/>
            <person name="Kues U."/>
            <person name="Barry K."/>
            <person name="Hegedus J.C."/>
            <person name="Henrissat B."/>
            <person name="Johnson J."/>
            <person name="Lipzen A."/>
            <person name="Ohm R."/>
            <person name="Nagy I."/>
            <person name="Pangilinan J."/>
            <person name="Yan J."/>
            <person name="Xiong Y."/>
            <person name="Grigoriev I.V."/>
            <person name="Hibbett D.S."/>
            <person name="Nagy L.G."/>
        </authorList>
    </citation>
    <scope>NUCLEOTIDE SEQUENCE [LARGE SCALE GENOMIC DNA]</scope>
    <source>
        <strain evidence="14 15">SZMC22713</strain>
    </source>
</reference>
<dbReference type="InterPro" id="IPR050358">
    <property type="entry name" value="RSE1/DDB1/CFT1"/>
</dbReference>
<dbReference type="PANTHER" id="PTHR10644">
    <property type="entry name" value="DNA REPAIR/RNA PROCESSING CPSF FAMILY"/>
    <property type="match status" value="1"/>
</dbReference>
<evidence type="ECO:0000256" key="1">
    <source>
        <dbReference type="ARBA" id="ARBA00004123"/>
    </source>
</evidence>
<sequence length="1213" mass="133727">MHLYNLTLQPPTAAPQAIVGNFSGVRQQEIIVSRGTRLELLRPDVQTGKITTVLAHDVFGSIRCLAAFRLTGGTKDYAIVGSDSGRIVILEYDPKTSSFIKLHQETYGKSGARRIVPGQYLATDPKGRSVMIAAMEKAKLVYILNRDAAANLTISSPLEAHKNAAIIHHIVGLDVGFENPMYAALEVDYTESDQDPTGEAFNNAEKMLTFYELDLGLNHVVRKWSEPTDPRANLLVQVPGGQLASSDRFDGPSGVLVCCEDYVIYRHMDAPQHRVPIPRRRHPLEDKERGLIIVSAVMHKMKGAFFFLLQSEEGDLYKVTIEHEEEDVKALKIKYFDTVPVASGLCILKSGFLFVASEFGNHYLYQFQKLGDDDNEPEFSSTDYPKFGMADPTSGLPRAYFRPHPLDNLVLADELESLNPIIDSKVMNLFPNSDTPQIFAACGRGARSTMRILRHGLEVEEVVSSDLPGVPNAVWTTKLREEDPYDSYIILSFINGTLVLSIGETIEEVQDTGFLSAAPTLAVQQIGADALLQVHPHGIRHVLADKRVNEWRVPQGRTIVCATTNKRQVVVALSSAELVYFELDLEGQLNEYQDRKAMGSTVLALSVAEVPPGRQRTPYLAVGCEDQTVRIVSLDPESTLETISLQALTAPPSAICIADMLDTGIDKNQPTMFVNIGLQNGVVLRTVLDPVNGQLTDTRTRFLGTRPVRLLRVQVQKNPSILALSSRSWLSYTHQGLLHFTPLITETLDHAWNFSAELCPEGLIGIAGSVLRIFQIPKLGTKLKQDSIPLSYTPRKFIPHPTNRYFYMIEADHRVMGPQAVKESLRVLRNNDAKIDEEVLQLPADAFGQPKAPAGTWASCIRILDAVEGRTVAEIPLDNNEAAFSIAMVPFAARGGELHLVVGTASSTHVSPRTCTSGYLRTYTFTNDGAGLELLHKTETDDVPLAVIGFQGKLIAGVGKALRLYEMGKKKLLRKVENKTFSSAIVTLSTQGSRIIVGDMQDSVIFAVYKSPENRLLVFADDPQPRWITATTMVDYNTVAAGDKFGNVFVNRLDSKISDQVDDDPTGAGILHEKGILMGAPHKTNLLCHFHVGDVITSIHKVSLVAGGREVLLYTCLHGTIGILVPFVSKEDVDFISTLEQHMRTERLSLVGRDHLAWRGYYVPVKACVDGDLCEMFARLPGPKQSNIALELDRTVGEVLKKLEQLRVTASGF</sequence>
<dbReference type="Gene3D" id="2.130.10.10">
    <property type="entry name" value="YVTN repeat-like/Quinoprotein amine dehydrogenase"/>
    <property type="match status" value="3"/>
</dbReference>
<evidence type="ECO:0000259" key="13">
    <source>
        <dbReference type="Pfam" id="PF23726"/>
    </source>
</evidence>
<dbReference type="InterPro" id="IPR015943">
    <property type="entry name" value="WD40/YVTN_repeat-like_dom_sf"/>
</dbReference>
<evidence type="ECO:0000256" key="6">
    <source>
        <dbReference type="ARBA" id="ARBA00023242"/>
    </source>
</evidence>
<dbReference type="GO" id="GO:0006397">
    <property type="term" value="P:mRNA processing"/>
    <property type="evidence" value="ECO:0007669"/>
    <property type="project" value="UniProtKB-KW"/>
</dbReference>
<comment type="function">
    <text evidence="9">Involved in pre-mRNA splicing and cell cycle control.</text>
</comment>
<dbReference type="InterPro" id="IPR058543">
    <property type="entry name" value="Beta-prop_RSE1/DDB1/CPSF1_2nd"/>
</dbReference>
<keyword evidence="3" id="KW-0507">mRNA processing</keyword>